<accession>A0A2P5EFD4</accession>
<keyword evidence="1" id="KW-0812">Transmembrane</keyword>
<sequence>MADTTTLSYWLNWRVLLCSVWVLTPMVIALLIIWKYEGPNHLKSDTGVIEQPLYDNEAWRPSLKQIHPLWLLGYRLFAFFLLLATLIFKIVINGVGIFLYYTHVAPCSVLMAVTGIV</sequence>
<evidence type="ECO:0008006" key="4">
    <source>
        <dbReference type="Google" id="ProtNLM"/>
    </source>
</evidence>
<evidence type="ECO:0000313" key="2">
    <source>
        <dbReference type="EMBL" id="PON84226.1"/>
    </source>
</evidence>
<dbReference type="Proteomes" id="UP000237000">
    <property type="component" value="Unassembled WGS sequence"/>
</dbReference>
<dbReference type="PANTHER" id="PTHR12242">
    <property type="entry name" value="OS02G0130600 PROTEIN-RELATED"/>
    <property type="match status" value="1"/>
</dbReference>
<keyword evidence="1" id="KW-0472">Membrane</keyword>
<keyword evidence="3" id="KW-1185">Reference proteome</keyword>
<dbReference type="InParanoid" id="A0A2P5EFD4"/>
<dbReference type="EMBL" id="JXTC01000166">
    <property type="protein sequence ID" value="PON84226.1"/>
    <property type="molecule type" value="Genomic_DNA"/>
</dbReference>
<proteinExistence type="predicted"/>
<feature type="transmembrane region" description="Helical" evidence="1">
    <location>
        <begin position="12"/>
        <end position="34"/>
    </location>
</feature>
<dbReference type="GO" id="GO:0016020">
    <property type="term" value="C:membrane"/>
    <property type="evidence" value="ECO:0007669"/>
    <property type="project" value="TreeGrafter"/>
</dbReference>
<evidence type="ECO:0000313" key="3">
    <source>
        <dbReference type="Proteomes" id="UP000237000"/>
    </source>
</evidence>
<feature type="transmembrane region" description="Helical" evidence="1">
    <location>
        <begin position="69"/>
        <end position="92"/>
    </location>
</feature>
<evidence type="ECO:0000256" key="1">
    <source>
        <dbReference type="SAM" id="Phobius"/>
    </source>
</evidence>
<name>A0A2P5EFD4_TREOI</name>
<keyword evidence="1" id="KW-1133">Transmembrane helix</keyword>
<dbReference type="AlphaFoldDB" id="A0A2P5EFD4"/>
<comment type="caution">
    <text evidence="2">The sequence shown here is derived from an EMBL/GenBank/DDBJ whole genome shotgun (WGS) entry which is preliminary data.</text>
</comment>
<protein>
    <recommendedName>
        <fullName evidence="4">Transmembrane protein</fullName>
    </recommendedName>
</protein>
<dbReference type="OrthoDB" id="419711at2759"/>
<gene>
    <name evidence="2" type="ORF">TorRG33x02_199800</name>
</gene>
<reference evidence="3" key="1">
    <citation type="submission" date="2016-06" db="EMBL/GenBank/DDBJ databases">
        <title>Parallel loss of symbiosis genes in relatives of nitrogen-fixing non-legume Parasponia.</title>
        <authorList>
            <person name="Van Velzen R."/>
            <person name="Holmer R."/>
            <person name="Bu F."/>
            <person name="Rutten L."/>
            <person name="Van Zeijl A."/>
            <person name="Liu W."/>
            <person name="Santuari L."/>
            <person name="Cao Q."/>
            <person name="Sharma T."/>
            <person name="Shen D."/>
            <person name="Roswanjaya Y."/>
            <person name="Wardhani T."/>
            <person name="Kalhor M.S."/>
            <person name="Jansen J."/>
            <person name="Van den Hoogen J."/>
            <person name="Gungor B."/>
            <person name="Hartog M."/>
            <person name="Hontelez J."/>
            <person name="Verver J."/>
            <person name="Yang W.-C."/>
            <person name="Schijlen E."/>
            <person name="Repin R."/>
            <person name="Schilthuizen M."/>
            <person name="Schranz E."/>
            <person name="Heidstra R."/>
            <person name="Miyata K."/>
            <person name="Fedorova E."/>
            <person name="Kohlen W."/>
            <person name="Bisseling T."/>
            <person name="Smit S."/>
            <person name="Geurts R."/>
        </authorList>
    </citation>
    <scope>NUCLEOTIDE SEQUENCE [LARGE SCALE GENOMIC DNA]</scope>
    <source>
        <strain evidence="3">cv. RG33-2</strain>
    </source>
</reference>
<dbReference type="PANTHER" id="PTHR12242:SF29">
    <property type="entry name" value="TRANSMEMBRANE PROTEIN"/>
    <property type="match status" value="1"/>
</dbReference>
<dbReference type="STRING" id="63057.A0A2P5EFD4"/>
<organism evidence="2 3">
    <name type="scientific">Trema orientale</name>
    <name type="common">Charcoal tree</name>
    <name type="synonym">Celtis orientalis</name>
    <dbReference type="NCBI Taxonomy" id="63057"/>
    <lineage>
        <taxon>Eukaryota</taxon>
        <taxon>Viridiplantae</taxon>
        <taxon>Streptophyta</taxon>
        <taxon>Embryophyta</taxon>
        <taxon>Tracheophyta</taxon>
        <taxon>Spermatophyta</taxon>
        <taxon>Magnoliopsida</taxon>
        <taxon>eudicotyledons</taxon>
        <taxon>Gunneridae</taxon>
        <taxon>Pentapetalae</taxon>
        <taxon>rosids</taxon>
        <taxon>fabids</taxon>
        <taxon>Rosales</taxon>
        <taxon>Cannabaceae</taxon>
        <taxon>Trema</taxon>
    </lineage>
</organism>